<name>A0ABW9A6C5_9BURK</name>
<accession>A0ABW9A6C5</accession>
<organism evidence="2 3">
    <name type="scientific">Herbaspirillum lusitanum</name>
    <dbReference type="NCBI Taxonomy" id="213312"/>
    <lineage>
        <taxon>Bacteria</taxon>
        <taxon>Pseudomonadati</taxon>
        <taxon>Pseudomonadota</taxon>
        <taxon>Betaproteobacteria</taxon>
        <taxon>Burkholderiales</taxon>
        <taxon>Oxalobacteraceae</taxon>
        <taxon>Herbaspirillum</taxon>
    </lineage>
</organism>
<evidence type="ECO:0000256" key="1">
    <source>
        <dbReference type="SAM" id="SignalP"/>
    </source>
</evidence>
<dbReference type="Proteomes" id="UP001629246">
    <property type="component" value="Unassembled WGS sequence"/>
</dbReference>
<feature type="chain" id="PRO_5045145363" description="VWFA domain-containing protein" evidence="1">
    <location>
        <begin position="20"/>
        <end position="284"/>
    </location>
</feature>
<reference evidence="2 3" key="1">
    <citation type="journal article" date="2024" name="Chem. Sci.">
        <title>Discovery of megapolipeptins by genome mining of a Burkholderiales bacteria collection.</title>
        <authorList>
            <person name="Paulo B.S."/>
            <person name="Recchia M.J.J."/>
            <person name="Lee S."/>
            <person name="Fergusson C.H."/>
            <person name="Romanowski S.B."/>
            <person name="Hernandez A."/>
            <person name="Krull N."/>
            <person name="Liu D.Y."/>
            <person name="Cavanagh H."/>
            <person name="Bos A."/>
            <person name="Gray C.A."/>
            <person name="Murphy B.T."/>
            <person name="Linington R.G."/>
            <person name="Eustaquio A.S."/>
        </authorList>
    </citation>
    <scope>NUCLEOTIDE SEQUENCE [LARGE SCALE GENOMIC DNA]</scope>
    <source>
        <strain evidence="2 3">RL21-008-BIB-A</strain>
    </source>
</reference>
<comment type="caution">
    <text evidence="2">The sequence shown here is derived from an EMBL/GenBank/DDBJ whole genome shotgun (WGS) entry which is preliminary data.</text>
</comment>
<feature type="signal peptide" evidence="1">
    <location>
        <begin position="1"/>
        <end position="19"/>
    </location>
</feature>
<evidence type="ECO:0000313" key="2">
    <source>
        <dbReference type="EMBL" id="MFL9923932.1"/>
    </source>
</evidence>
<evidence type="ECO:0000313" key="3">
    <source>
        <dbReference type="Proteomes" id="UP001629246"/>
    </source>
</evidence>
<dbReference type="EMBL" id="JAQQFM010000003">
    <property type="protein sequence ID" value="MFL9923932.1"/>
    <property type="molecule type" value="Genomic_DNA"/>
</dbReference>
<keyword evidence="3" id="KW-1185">Reference proteome</keyword>
<keyword evidence="1" id="KW-0732">Signal</keyword>
<proteinExistence type="predicted"/>
<dbReference type="RefSeq" id="WP_408156068.1">
    <property type="nucleotide sequence ID" value="NZ_JAQQFM010000003.1"/>
</dbReference>
<sequence>MKRFILASLLMSAAATAFAAAPLNQIPSCYAANKMELAVPAQQREVFLLLDQTVELDQELKQSLADTVRGLMSSGTSFQILRFSAFSQGRYLDMVATGALEQSVPESARNSVGVKTLKSFDSCIKGQLEYGARLALSATGKTLEQSSSALSNSDVLASLAETSKLVKASTAPRRIVLIVSDMLENSTVSSFYAGKGVRKIDPEKEIQAVQKNNLFGDFGGATIFVMGAGIISEQGAATSKAAQKNQYRDPKTLNALKQFWGEYFTKSNGRLEEFGMPALLSPVR</sequence>
<evidence type="ECO:0008006" key="4">
    <source>
        <dbReference type="Google" id="ProtNLM"/>
    </source>
</evidence>
<gene>
    <name evidence="2" type="ORF">PQR62_06645</name>
</gene>
<protein>
    <recommendedName>
        <fullName evidence="4">VWFA domain-containing protein</fullName>
    </recommendedName>
</protein>